<evidence type="ECO:0000313" key="1">
    <source>
        <dbReference type="EMBL" id="MET3575989.1"/>
    </source>
</evidence>
<reference evidence="1 2" key="1">
    <citation type="submission" date="2024-06" db="EMBL/GenBank/DDBJ databases">
        <title>Genomic Encyclopedia of Type Strains, Phase IV (KMG-IV): sequencing the most valuable type-strain genomes for metagenomic binning, comparative biology and taxonomic classification.</title>
        <authorList>
            <person name="Goeker M."/>
        </authorList>
    </citation>
    <scope>NUCLEOTIDE SEQUENCE [LARGE SCALE GENOMIC DNA]</scope>
    <source>
        <strain evidence="1 2">DSM 26128</strain>
    </source>
</reference>
<dbReference type="RefSeq" id="WP_354197629.1">
    <property type="nucleotide sequence ID" value="NZ_JBEPLW010000014.1"/>
</dbReference>
<dbReference type="PANTHER" id="PTHR48100:SF1">
    <property type="entry name" value="HISTIDINE PHOSPHATASE FAMILY PROTEIN-RELATED"/>
    <property type="match status" value="1"/>
</dbReference>
<dbReference type="PANTHER" id="PTHR48100">
    <property type="entry name" value="BROAD-SPECIFICITY PHOSPHATASE YOR283W-RELATED"/>
    <property type="match status" value="1"/>
</dbReference>
<organism evidence="1 2">
    <name type="scientific">Bhargavaea ullalensis</name>
    <dbReference type="NCBI Taxonomy" id="1265685"/>
    <lineage>
        <taxon>Bacteria</taxon>
        <taxon>Bacillati</taxon>
        <taxon>Bacillota</taxon>
        <taxon>Bacilli</taxon>
        <taxon>Bacillales</taxon>
        <taxon>Caryophanaceae</taxon>
        <taxon>Bhargavaea</taxon>
    </lineage>
</organism>
<protein>
    <submittedName>
        <fullName evidence="1">Phosphoglycerate mutase</fullName>
        <ecNumber evidence="1">5.4.2.12</ecNumber>
    </submittedName>
</protein>
<dbReference type="Proteomes" id="UP001549099">
    <property type="component" value="Unassembled WGS sequence"/>
</dbReference>
<keyword evidence="1" id="KW-0413">Isomerase</keyword>
<dbReference type="Gene3D" id="3.40.50.1240">
    <property type="entry name" value="Phosphoglycerate mutase-like"/>
    <property type="match status" value="1"/>
</dbReference>
<comment type="caution">
    <text evidence="1">The sequence shown here is derived from an EMBL/GenBank/DDBJ whole genome shotgun (WGS) entry which is preliminary data.</text>
</comment>
<sequence length="195" mass="22263">MKKIGFVRHGVTAWNKERRWQGTVDIPLDEEGIQEAHLVGERLAGENWQIIYASPLLRARRTAEIIHGAMPDIDLRFDDRLMEVSGGKVEGTTEDERVQMWGADWRTRSAEYGMETDEDMISRGMAFLDDIRKQPEERVLVVTHGGFIARMLSALTPGRKYTERLLNTSVTEVELQEECNLCTLYNCTRHLTPGG</sequence>
<accession>A0ABV2GCH2</accession>
<dbReference type="InterPro" id="IPR029033">
    <property type="entry name" value="His_PPase_superfam"/>
</dbReference>
<evidence type="ECO:0000313" key="2">
    <source>
        <dbReference type="Proteomes" id="UP001549099"/>
    </source>
</evidence>
<dbReference type="CDD" id="cd07067">
    <property type="entry name" value="HP_PGM_like"/>
    <property type="match status" value="1"/>
</dbReference>
<dbReference type="SMART" id="SM00855">
    <property type="entry name" value="PGAM"/>
    <property type="match status" value="1"/>
</dbReference>
<dbReference type="GO" id="GO:0004619">
    <property type="term" value="F:phosphoglycerate mutase activity"/>
    <property type="evidence" value="ECO:0007669"/>
    <property type="project" value="UniProtKB-EC"/>
</dbReference>
<keyword evidence="2" id="KW-1185">Reference proteome</keyword>
<dbReference type="SUPFAM" id="SSF53254">
    <property type="entry name" value="Phosphoglycerate mutase-like"/>
    <property type="match status" value="1"/>
</dbReference>
<name>A0ABV2GCH2_9BACL</name>
<dbReference type="EMBL" id="JBEPLW010000014">
    <property type="protein sequence ID" value="MET3575989.1"/>
    <property type="molecule type" value="Genomic_DNA"/>
</dbReference>
<proteinExistence type="predicted"/>
<dbReference type="InterPro" id="IPR013078">
    <property type="entry name" value="His_Pase_superF_clade-1"/>
</dbReference>
<dbReference type="Pfam" id="PF00300">
    <property type="entry name" value="His_Phos_1"/>
    <property type="match status" value="1"/>
</dbReference>
<dbReference type="InterPro" id="IPR050275">
    <property type="entry name" value="PGM_Phosphatase"/>
</dbReference>
<gene>
    <name evidence="1" type="ORF">ABID49_001896</name>
</gene>
<dbReference type="EC" id="5.4.2.12" evidence="1"/>